<organism evidence="1 2">
    <name type="scientific">Steroidobacter flavus</name>
    <dbReference type="NCBI Taxonomy" id="1842136"/>
    <lineage>
        <taxon>Bacteria</taxon>
        <taxon>Pseudomonadati</taxon>
        <taxon>Pseudomonadota</taxon>
        <taxon>Gammaproteobacteria</taxon>
        <taxon>Steroidobacterales</taxon>
        <taxon>Steroidobacteraceae</taxon>
        <taxon>Steroidobacter</taxon>
    </lineage>
</organism>
<protein>
    <submittedName>
        <fullName evidence="1">DUF2459 domain-containing protein</fullName>
    </submittedName>
</protein>
<reference evidence="2" key="1">
    <citation type="journal article" date="2019" name="Int. J. Syst. Evol. Microbiol.">
        <title>The Global Catalogue of Microorganisms (GCM) 10K type strain sequencing project: providing services to taxonomists for standard genome sequencing and annotation.</title>
        <authorList>
            <consortium name="The Broad Institute Genomics Platform"/>
            <consortium name="The Broad Institute Genome Sequencing Center for Infectious Disease"/>
            <person name="Wu L."/>
            <person name="Ma J."/>
        </authorList>
    </citation>
    <scope>NUCLEOTIDE SEQUENCE [LARGE SCALE GENOMIC DNA]</scope>
    <source>
        <strain evidence="2">CGMCC 1.10759</strain>
    </source>
</reference>
<dbReference type="Proteomes" id="UP001595904">
    <property type="component" value="Unassembled WGS sequence"/>
</dbReference>
<evidence type="ECO:0000313" key="1">
    <source>
        <dbReference type="EMBL" id="MFC4310963.1"/>
    </source>
</evidence>
<accession>A0ABV8STL0</accession>
<dbReference type="EMBL" id="JBHSDU010000003">
    <property type="protein sequence ID" value="MFC4310963.1"/>
    <property type="molecule type" value="Genomic_DNA"/>
</dbReference>
<proteinExistence type="predicted"/>
<keyword evidence="2" id="KW-1185">Reference proteome</keyword>
<comment type="caution">
    <text evidence="1">The sequence shown here is derived from an EMBL/GenBank/DDBJ whole genome shotgun (WGS) entry which is preliminary data.</text>
</comment>
<dbReference type="Pfam" id="PF09601">
    <property type="entry name" value="DUF2459"/>
    <property type="match status" value="1"/>
</dbReference>
<gene>
    <name evidence="1" type="ORF">ACFPN2_17840</name>
</gene>
<name>A0ABV8STL0_9GAMM</name>
<evidence type="ECO:0000313" key="2">
    <source>
        <dbReference type="Proteomes" id="UP001595904"/>
    </source>
</evidence>
<dbReference type="InterPro" id="IPR011727">
    <property type="entry name" value="CHP02117"/>
</dbReference>
<dbReference type="RefSeq" id="WP_380598901.1">
    <property type="nucleotide sequence ID" value="NZ_JBHSDU010000003.1"/>
</dbReference>
<sequence length="211" mass="23591">MSLLATVLVASLFAGCASSDACYEPEVSPGSLRSVYVVKRAWHTGVAIAIADWPDRDWPVLADFPDSRYLEFGWGDARFYQAEEETWWLALRAAFFSTASALHVIGFDHPTPDALRADEVIEVRLSEQGLRKLAASIEAEFKDVAPKSFGVPLRGVPEPNKFYHAKRRFFFPRMCNWWTAQRLHDGGCPIAAWSVVSPNRVIREAKGFAGN</sequence>